<dbReference type="InterPro" id="IPR032710">
    <property type="entry name" value="NTF2-like_dom_sf"/>
</dbReference>
<dbReference type="Pfam" id="PF14534">
    <property type="entry name" value="DUF4440"/>
    <property type="match status" value="1"/>
</dbReference>
<gene>
    <name evidence="2" type="ORF">MF672_033135</name>
</gene>
<name>A0ABT0G1X7_9ACTN</name>
<reference evidence="2 3" key="1">
    <citation type="submission" date="2022-04" db="EMBL/GenBank/DDBJ databases">
        <title>Genome draft of Actinomadura sp. ATCC 31491.</title>
        <authorList>
            <person name="Shi X."/>
            <person name="Du Y."/>
        </authorList>
    </citation>
    <scope>NUCLEOTIDE SEQUENCE [LARGE SCALE GENOMIC DNA]</scope>
    <source>
        <strain evidence="2 3">ATCC 31491</strain>
    </source>
</reference>
<dbReference type="RefSeq" id="WP_242383608.1">
    <property type="nucleotide sequence ID" value="NZ_JAKRKC020000002.1"/>
</dbReference>
<accession>A0ABT0G1X7</accession>
<sequence length="129" mass="13425">MSAEHDTLLQHDQDFFDALVAGDAARLADLLTDDFLLVGVEDGVVAGKDVLLELVGSGALRFPGIDAFPGEAVVRFFGDAGVVVGRTAMRFTQDGGPGFGAGSRYTHVYAADGRGGWRLASAQGTAIKP</sequence>
<dbReference type="Gene3D" id="3.10.450.50">
    <property type="match status" value="1"/>
</dbReference>
<evidence type="ECO:0000259" key="1">
    <source>
        <dbReference type="Pfam" id="PF14534"/>
    </source>
</evidence>
<protein>
    <submittedName>
        <fullName evidence="2">Nuclear transport factor 2 family protein</fullName>
    </submittedName>
</protein>
<evidence type="ECO:0000313" key="2">
    <source>
        <dbReference type="EMBL" id="MCK2218606.1"/>
    </source>
</evidence>
<proteinExistence type="predicted"/>
<comment type="caution">
    <text evidence="2">The sequence shown here is derived from an EMBL/GenBank/DDBJ whole genome shotgun (WGS) entry which is preliminary data.</text>
</comment>
<feature type="domain" description="DUF4440" evidence="1">
    <location>
        <begin position="9"/>
        <end position="119"/>
    </location>
</feature>
<evidence type="ECO:0000313" key="3">
    <source>
        <dbReference type="Proteomes" id="UP001317259"/>
    </source>
</evidence>
<dbReference type="SUPFAM" id="SSF54427">
    <property type="entry name" value="NTF2-like"/>
    <property type="match status" value="1"/>
</dbReference>
<dbReference type="EMBL" id="JAKRKC020000002">
    <property type="protein sequence ID" value="MCK2218606.1"/>
    <property type="molecule type" value="Genomic_DNA"/>
</dbReference>
<organism evidence="2 3">
    <name type="scientific">Actinomadura luzonensis</name>
    <dbReference type="NCBI Taxonomy" id="2805427"/>
    <lineage>
        <taxon>Bacteria</taxon>
        <taxon>Bacillati</taxon>
        <taxon>Actinomycetota</taxon>
        <taxon>Actinomycetes</taxon>
        <taxon>Streptosporangiales</taxon>
        <taxon>Thermomonosporaceae</taxon>
        <taxon>Actinomadura</taxon>
    </lineage>
</organism>
<dbReference type="Proteomes" id="UP001317259">
    <property type="component" value="Unassembled WGS sequence"/>
</dbReference>
<keyword evidence="3" id="KW-1185">Reference proteome</keyword>
<dbReference type="InterPro" id="IPR027843">
    <property type="entry name" value="DUF4440"/>
</dbReference>